<dbReference type="InParanoid" id="A0A059C8U9"/>
<evidence type="ECO:0000256" key="2">
    <source>
        <dbReference type="ARBA" id="ARBA00023274"/>
    </source>
</evidence>
<keyword evidence="2" id="KW-0687">Ribonucleoprotein</keyword>
<name>A0A059C8U9_EUCGR</name>
<dbReference type="AlphaFoldDB" id="A0A059C8U9"/>
<evidence type="ECO:0000313" key="4">
    <source>
        <dbReference type="EMBL" id="KCW74355.1"/>
    </source>
</evidence>
<dbReference type="Gene3D" id="3.30.420.80">
    <property type="entry name" value="Ribosomal protein S11"/>
    <property type="match status" value="1"/>
</dbReference>
<protein>
    <recommendedName>
        <fullName evidence="5">Ribosomal protein S11</fullName>
    </recommendedName>
</protein>
<dbReference type="SUPFAM" id="SSF53137">
    <property type="entry name" value="Translational machinery components"/>
    <property type="match status" value="1"/>
</dbReference>
<feature type="region of interest" description="Disordered" evidence="3">
    <location>
        <begin position="1"/>
        <end position="20"/>
    </location>
</feature>
<dbReference type="EMBL" id="KK198757">
    <property type="protein sequence ID" value="KCW74355.1"/>
    <property type="molecule type" value="Genomic_DNA"/>
</dbReference>
<sequence>MAKSIPRTGSCRNARSGSHKNTCKISKGVIYVQASFNNTIVTVTYVRGRVRERARCFFFILSVRVKTPWMGRGTSLEEKRSR</sequence>
<organism evidence="4">
    <name type="scientific">Eucalyptus grandis</name>
    <name type="common">Flooded gum</name>
    <dbReference type="NCBI Taxonomy" id="71139"/>
    <lineage>
        <taxon>Eukaryota</taxon>
        <taxon>Viridiplantae</taxon>
        <taxon>Streptophyta</taxon>
        <taxon>Embryophyta</taxon>
        <taxon>Tracheophyta</taxon>
        <taxon>Spermatophyta</taxon>
        <taxon>Magnoliopsida</taxon>
        <taxon>eudicotyledons</taxon>
        <taxon>Gunneridae</taxon>
        <taxon>Pentapetalae</taxon>
        <taxon>rosids</taxon>
        <taxon>malvids</taxon>
        <taxon>Myrtales</taxon>
        <taxon>Myrtaceae</taxon>
        <taxon>Myrtoideae</taxon>
        <taxon>Eucalypteae</taxon>
        <taxon>Eucalyptus</taxon>
    </lineage>
</organism>
<reference evidence="4" key="1">
    <citation type="submission" date="2013-07" db="EMBL/GenBank/DDBJ databases">
        <title>The genome of Eucalyptus grandis.</title>
        <authorList>
            <person name="Schmutz J."/>
            <person name="Hayes R."/>
            <person name="Myburg A."/>
            <person name="Tuskan G."/>
            <person name="Grattapaglia D."/>
            <person name="Rokhsar D.S."/>
        </authorList>
    </citation>
    <scope>NUCLEOTIDE SEQUENCE</scope>
    <source>
        <tissue evidence="4">Leaf extractions</tissue>
    </source>
</reference>
<dbReference type="GO" id="GO:0006412">
    <property type="term" value="P:translation"/>
    <property type="evidence" value="ECO:0007669"/>
    <property type="project" value="InterPro"/>
</dbReference>
<dbReference type="InterPro" id="IPR036967">
    <property type="entry name" value="Ribosomal_uS11_sf"/>
</dbReference>
<dbReference type="GO" id="GO:0003735">
    <property type="term" value="F:structural constituent of ribosome"/>
    <property type="evidence" value="ECO:0007669"/>
    <property type="project" value="InterPro"/>
</dbReference>
<dbReference type="GO" id="GO:1990904">
    <property type="term" value="C:ribonucleoprotein complex"/>
    <property type="evidence" value="ECO:0007669"/>
    <property type="project" value="UniProtKB-KW"/>
</dbReference>
<dbReference type="STRING" id="71139.A0A059C8U9"/>
<evidence type="ECO:0000256" key="1">
    <source>
        <dbReference type="ARBA" id="ARBA00022980"/>
    </source>
</evidence>
<accession>A0A059C8U9</accession>
<evidence type="ECO:0008006" key="5">
    <source>
        <dbReference type="Google" id="ProtNLM"/>
    </source>
</evidence>
<dbReference type="Gramene" id="KCW74355">
    <property type="protein sequence ID" value="KCW74355"/>
    <property type="gene ID" value="EUGRSUZ_E03029"/>
</dbReference>
<keyword evidence="1" id="KW-0689">Ribosomal protein</keyword>
<proteinExistence type="predicted"/>
<dbReference type="GO" id="GO:0005840">
    <property type="term" value="C:ribosome"/>
    <property type="evidence" value="ECO:0007669"/>
    <property type="project" value="UniProtKB-KW"/>
</dbReference>
<evidence type="ECO:0000256" key="3">
    <source>
        <dbReference type="SAM" id="MobiDB-lite"/>
    </source>
</evidence>
<gene>
    <name evidence="4" type="ORF">EUGRSUZ_E03029</name>
</gene>